<keyword evidence="4" id="KW-1015">Disulfide bond</keyword>
<dbReference type="PANTHER" id="PTHR13887">
    <property type="entry name" value="GLUTATHIONE S-TRANSFERASE KAPPA"/>
    <property type="match status" value="1"/>
</dbReference>
<evidence type="ECO:0000256" key="1">
    <source>
        <dbReference type="ARBA" id="ARBA00005791"/>
    </source>
</evidence>
<dbReference type="PANTHER" id="PTHR13887:SF14">
    <property type="entry name" value="DISULFIDE BOND FORMATION PROTEIN D"/>
    <property type="match status" value="1"/>
</dbReference>
<evidence type="ECO:0000313" key="8">
    <source>
        <dbReference type="Proteomes" id="UP000237846"/>
    </source>
</evidence>
<comment type="similarity">
    <text evidence="1">Belongs to the thioredoxin family. DsbA subfamily.</text>
</comment>
<dbReference type="InterPro" id="IPR012336">
    <property type="entry name" value="Thioredoxin-like_fold"/>
</dbReference>
<dbReference type="GO" id="GO:0016853">
    <property type="term" value="F:isomerase activity"/>
    <property type="evidence" value="ECO:0007669"/>
    <property type="project" value="UniProtKB-KW"/>
</dbReference>
<accession>A0A2T0Q475</accession>
<keyword evidence="8" id="KW-1185">Reference proteome</keyword>
<dbReference type="EMBL" id="PVZC01000004">
    <property type="protein sequence ID" value="PRX98607.1"/>
    <property type="molecule type" value="Genomic_DNA"/>
</dbReference>
<dbReference type="Proteomes" id="UP000237846">
    <property type="component" value="Unassembled WGS sequence"/>
</dbReference>
<dbReference type="AlphaFoldDB" id="A0A2T0Q475"/>
<organism evidence="7 8">
    <name type="scientific">Allonocardiopsis opalescens</name>
    <dbReference type="NCBI Taxonomy" id="1144618"/>
    <lineage>
        <taxon>Bacteria</taxon>
        <taxon>Bacillati</taxon>
        <taxon>Actinomycetota</taxon>
        <taxon>Actinomycetes</taxon>
        <taxon>Streptosporangiales</taxon>
        <taxon>Allonocardiopsis</taxon>
    </lineage>
</organism>
<gene>
    <name evidence="7" type="ORF">CLV72_104185</name>
</gene>
<keyword evidence="3" id="KW-0560">Oxidoreductase</keyword>
<evidence type="ECO:0000259" key="6">
    <source>
        <dbReference type="Pfam" id="PF13462"/>
    </source>
</evidence>
<dbReference type="InterPro" id="IPR036249">
    <property type="entry name" value="Thioredoxin-like_sf"/>
</dbReference>
<name>A0A2T0Q475_9ACTN</name>
<reference evidence="7 8" key="1">
    <citation type="submission" date="2018-03" db="EMBL/GenBank/DDBJ databases">
        <title>Genomic Encyclopedia of Archaeal and Bacterial Type Strains, Phase II (KMG-II): from individual species to whole genera.</title>
        <authorList>
            <person name="Goeker M."/>
        </authorList>
    </citation>
    <scope>NUCLEOTIDE SEQUENCE [LARGE SCALE GENOMIC DNA]</scope>
    <source>
        <strain evidence="7 8">DSM 45601</strain>
    </source>
</reference>
<keyword evidence="2" id="KW-0732">Signal</keyword>
<evidence type="ECO:0000256" key="4">
    <source>
        <dbReference type="ARBA" id="ARBA00023157"/>
    </source>
</evidence>
<dbReference type="Pfam" id="PF13462">
    <property type="entry name" value="Thioredoxin_4"/>
    <property type="match status" value="1"/>
</dbReference>
<keyword evidence="5" id="KW-0676">Redox-active center</keyword>
<evidence type="ECO:0000313" key="7">
    <source>
        <dbReference type="EMBL" id="PRX98607.1"/>
    </source>
</evidence>
<evidence type="ECO:0000256" key="2">
    <source>
        <dbReference type="ARBA" id="ARBA00022729"/>
    </source>
</evidence>
<evidence type="ECO:0000256" key="5">
    <source>
        <dbReference type="ARBA" id="ARBA00023284"/>
    </source>
</evidence>
<sequence length="225" mass="22767">MAGVLALVVVLAGAAVWLLREPAAPGSIAGAGLTIALGEDGGIALASGAADAPVVELWVDYACPHCRMFHQESGEGLAQMAADGDAQVVVRPVSVFAGAGEPDAGNSLRAGSAALCAAEYGSAAAWTAYNDRLFTEQPMQGDPGFEADRLVAWGQEAGIDDPAFAGCVSEGRYTDELAVYTQEAITRWGSFGTPTVAVEGEQVSGSGGALPTLEQIREAAGGTPV</sequence>
<dbReference type="GO" id="GO:0016491">
    <property type="term" value="F:oxidoreductase activity"/>
    <property type="evidence" value="ECO:0007669"/>
    <property type="project" value="UniProtKB-KW"/>
</dbReference>
<feature type="domain" description="Thioredoxin-like fold" evidence="6">
    <location>
        <begin position="46"/>
        <end position="205"/>
    </location>
</feature>
<proteinExistence type="inferred from homology"/>
<keyword evidence="7" id="KW-0413">Isomerase</keyword>
<evidence type="ECO:0000256" key="3">
    <source>
        <dbReference type="ARBA" id="ARBA00023002"/>
    </source>
</evidence>
<dbReference type="Gene3D" id="3.40.30.10">
    <property type="entry name" value="Glutaredoxin"/>
    <property type="match status" value="1"/>
</dbReference>
<protein>
    <submittedName>
        <fullName evidence="7">Protein-disulfide isomerase</fullName>
    </submittedName>
</protein>
<dbReference type="CDD" id="cd02972">
    <property type="entry name" value="DsbA_family"/>
    <property type="match status" value="1"/>
</dbReference>
<dbReference type="SUPFAM" id="SSF52833">
    <property type="entry name" value="Thioredoxin-like"/>
    <property type="match status" value="1"/>
</dbReference>
<comment type="caution">
    <text evidence="7">The sequence shown here is derived from an EMBL/GenBank/DDBJ whole genome shotgun (WGS) entry which is preliminary data.</text>
</comment>